<dbReference type="EMBL" id="CAQQ02038408">
    <property type="status" value="NOT_ANNOTATED_CDS"/>
    <property type="molecule type" value="Genomic_DNA"/>
</dbReference>
<dbReference type="Pfam" id="PF00638">
    <property type="entry name" value="Ran_BP1"/>
    <property type="match status" value="1"/>
</dbReference>
<dbReference type="PANTHER" id="PTHR23138:SF141">
    <property type="entry name" value="NUCLEAR PORE COMPLEX PROTEIN NUP50"/>
    <property type="match status" value="1"/>
</dbReference>
<dbReference type="SMART" id="SM00160">
    <property type="entry name" value="RanBD"/>
    <property type="match status" value="1"/>
</dbReference>
<proteinExistence type="predicted"/>
<dbReference type="HOGENOM" id="CLU_1451126_0_0_1"/>
<feature type="region of interest" description="Disordered" evidence="1">
    <location>
        <begin position="1"/>
        <end position="29"/>
    </location>
</feature>
<protein>
    <recommendedName>
        <fullName evidence="2">RanBD1 domain-containing protein</fullName>
    </recommendedName>
</protein>
<dbReference type="EMBL" id="CAQQ02038409">
    <property type="status" value="NOT_ANNOTATED_CDS"/>
    <property type="molecule type" value="Genomic_DNA"/>
</dbReference>
<dbReference type="InterPro" id="IPR011993">
    <property type="entry name" value="PH-like_dom_sf"/>
</dbReference>
<dbReference type="GO" id="GO:0006606">
    <property type="term" value="P:protein import into nucleus"/>
    <property type="evidence" value="ECO:0007669"/>
    <property type="project" value="TreeGrafter"/>
</dbReference>
<dbReference type="SUPFAM" id="SSF50729">
    <property type="entry name" value="PH domain-like"/>
    <property type="match status" value="1"/>
</dbReference>
<dbReference type="PANTHER" id="PTHR23138">
    <property type="entry name" value="RAN BINDING PROTEIN"/>
    <property type="match status" value="1"/>
</dbReference>
<evidence type="ECO:0000256" key="1">
    <source>
        <dbReference type="SAM" id="MobiDB-lite"/>
    </source>
</evidence>
<name>T1GPU5_MEGSC</name>
<dbReference type="AlphaFoldDB" id="T1GPU5"/>
<dbReference type="Gene3D" id="2.30.29.30">
    <property type="entry name" value="Pleckstrin-homology domain (PH domain)/Phosphotyrosine-binding domain (PTB)"/>
    <property type="match status" value="1"/>
</dbReference>
<feature type="compositionally biased region" description="Basic and acidic residues" evidence="1">
    <location>
        <begin position="119"/>
        <end position="131"/>
    </location>
</feature>
<accession>T1GPU5</accession>
<keyword evidence="4" id="KW-1185">Reference proteome</keyword>
<evidence type="ECO:0000313" key="4">
    <source>
        <dbReference type="Proteomes" id="UP000015102"/>
    </source>
</evidence>
<reference evidence="3" key="2">
    <citation type="submission" date="2015-06" db="UniProtKB">
        <authorList>
            <consortium name="EnsemblMetazoa"/>
        </authorList>
    </citation>
    <scope>IDENTIFICATION</scope>
</reference>
<organism evidence="3 4">
    <name type="scientific">Megaselia scalaris</name>
    <name type="common">Humpbacked fly</name>
    <name type="synonym">Phora scalaris</name>
    <dbReference type="NCBI Taxonomy" id="36166"/>
    <lineage>
        <taxon>Eukaryota</taxon>
        <taxon>Metazoa</taxon>
        <taxon>Ecdysozoa</taxon>
        <taxon>Arthropoda</taxon>
        <taxon>Hexapoda</taxon>
        <taxon>Insecta</taxon>
        <taxon>Pterygota</taxon>
        <taxon>Neoptera</taxon>
        <taxon>Endopterygota</taxon>
        <taxon>Diptera</taxon>
        <taxon>Brachycera</taxon>
        <taxon>Muscomorpha</taxon>
        <taxon>Platypezoidea</taxon>
        <taxon>Phoridae</taxon>
        <taxon>Megaseliini</taxon>
        <taxon>Megaselia</taxon>
    </lineage>
</organism>
<dbReference type="InterPro" id="IPR045255">
    <property type="entry name" value="RanBP1-like"/>
</dbReference>
<dbReference type="STRING" id="36166.T1GPU5"/>
<sequence length="187" mass="21443">PSSTDTQKEDEEESEEPPKNEFTQVEEKDSVYSKKCKVYVKNEEKFGDRGVGTLHLKPVEGQEKTQLIVRADTNLGNLLLNLLLNESVPTKRMGKKDVLLVGVPMPTDKKPTQILIRVKTEEEADHSTDTQKEDEEESEEPPKNEFTQVEEKDSVYSKKCKVYVKNEEKFDNKDKGKTNIFCYPITD</sequence>
<dbReference type="Proteomes" id="UP000015102">
    <property type="component" value="Unassembled WGS sequence"/>
</dbReference>
<feature type="domain" description="RanBD1" evidence="2">
    <location>
        <begin position="11"/>
        <end position="134"/>
    </location>
</feature>
<dbReference type="EMBL" id="CAQQ02038410">
    <property type="status" value="NOT_ANNOTATED_CDS"/>
    <property type="molecule type" value="Genomic_DNA"/>
</dbReference>
<dbReference type="EnsemblMetazoa" id="MESCA005639-RA">
    <property type="protein sequence ID" value="MESCA005639-PA"/>
    <property type="gene ID" value="MESCA005639"/>
</dbReference>
<dbReference type="InterPro" id="IPR000156">
    <property type="entry name" value="Ran_bind_dom"/>
</dbReference>
<reference evidence="4" key="1">
    <citation type="submission" date="2013-02" db="EMBL/GenBank/DDBJ databases">
        <authorList>
            <person name="Hughes D."/>
        </authorList>
    </citation>
    <scope>NUCLEOTIDE SEQUENCE</scope>
    <source>
        <strain>Durham</strain>
        <strain evidence="4">NC isolate 2 -- Noor lab</strain>
    </source>
</reference>
<evidence type="ECO:0000259" key="2">
    <source>
        <dbReference type="SMART" id="SM00160"/>
    </source>
</evidence>
<feature type="region of interest" description="Disordered" evidence="1">
    <location>
        <begin position="119"/>
        <end position="155"/>
    </location>
</feature>
<evidence type="ECO:0000313" key="3">
    <source>
        <dbReference type="EnsemblMetazoa" id="MESCA005639-PA"/>
    </source>
</evidence>